<name>B0CC65_ACAM1</name>
<dbReference type="eggNOG" id="ENOG502Z8V4">
    <property type="taxonomic scope" value="Bacteria"/>
</dbReference>
<dbReference type="Proteomes" id="UP000000268">
    <property type="component" value="Chromosome"/>
</dbReference>
<accession>B0CC65</accession>
<dbReference type="STRING" id="329726.AM1_1729"/>
<dbReference type="EMBL" id="CP000828">
    <property type="protein sequence ID" value="ABW26750.1"/>
    <property type="molecule type" value="Genomic_DNA"/>
</dbReference>
<dbReference type="OrthoDB" id="555543at2"/>
<feature type="transmembrane region" description="Helical" evidence="1">
    <location>
        <begin position="16"/>
        <end position="39"/>
    </location>
</feature>
<keyword evidence="1" id="KW-0812">Transmembrane</keyword>
<sequence>MPSQVEYKTTRRFMNIWVYLALGAVGMIILAGLSSIFFVKPLASKTLQAREGQPARLQPFKVKPQAIGAVRVDVTARIPTNRYLAYEVQIRDQQDKILAAGLKNAWNESGIWREEGQTGTWQEDDLDAGLDVSSAKAEPLTVVVEVLEYGTSRNQTLTESVSFRIKVNQGIIDTRYLWPGFWGGLLMAGLTCLFSKSAGATLSDKSIGDSDLGDRVNAGGPNKLIKVIVKTVADETSPPSLNCRLMVRDGNGDELFNASEVMPLKFKRDEDGDIDSTHGQATFFMVLEKPSSYGFYVEVTPDAPVDSTRLIIKQGAVTLGAVKVAHIGAA</sequence>
<keyword evidence="1" id="KW-0472">Membrane</keyword>
<protein>
    <submittedName>
        <fullName evidence="2">Uncharacterized protein</fullName>
    </submittedName>
</protein>
<dbReference type="RefSeq" id="WP_012162267.1">
    <property type="nucleotide sequence ID" value="NC_009925.1"/>
</dbReference>
<reference evidence="2 3" key="1">
    <citation type="journal article" date="2008" name="Proc. Natl. Acad. Sci. U.S.A.">
        <title>Niche adaptation and genome expansion in the chlorophyll d-producing cyanobacterium Acaryochloris marina.</title>
        <authorList>
            <person name="Swingley W.D."/>
            <person name="Chen M."/>
            <person name="Cheung P.C."/>
            <person name="Conrad A.L."/>
            <person name="Dejesa L.C."/>
            <person name="Hao J."/>
            <person name="Honchak B.M."/>
            <person name="Karbach L.E."/>
            <person name="Kurdoglu A."/>
            <person name="Lahiri S."/>
            <person name="Mastrian S.D."/>
            <person name="Miyashita H."/>
            <person name="Page L."/>
            <person name="Ramakrishna P."/>
            <person name="Satoh S."/>
            <person name="Sattley W.M."/>
            <person name="Shimada Y."/>
            <person name="Taylor H.L."/>
            <person name="Tomo T."/>
            <person name="Tsuchiya T."/>
            <person name="Wang Z.T."/>
            <person name="Raymond J."/>
            <person name="Mimuro M."/>
            <person name="Blankenship R.E."/>
            <person name="Touchman J.W."/>
        </authorList>
    </citation>
    <scope>NUCLEOTIDE SEQUENCE [LARGE SCALE GENOMIC DNA]</scope>
    <source>
        <strain evidence="3">MBIC 11017</strain>
    </source>
</reference>
<dbReference type="AlphaFoldDB" id="B0CC65"/>
<evidence type="ECO:0000313" key="2">
    <source>
        <dbReference type="EMBL" id="ABW26750.1"/>
    </source>
</evidence>
<organism evidence="2 3">
    <name type="scientific">Acaryochloris marina (strain MBIC 11017)</name>
    <dbReference type="NCBI Taxonomy" id="329726"/>
    <lineage>
        <taxon>Bacteria</taxon>
        <taxon>Bacillati</taxon>
        <taxon>Cyanobacteriota</taxon>
        <taxon>Cyanophyceae</taxon>
        <taxon>Acaryochloridales</taxon>
        <taxon>Acaryochloridaceae</taxon>
        <taxon>Acaryochloris</taxon>
    </lineage>
</organism>
<keyword evidence="1" id="KW-1133">Transmembrane helix</keyword>
<evidence type="ECO:0000256" key="1">
    <source>
        <dbReference type="SAM" id="Phobius"/>
    </source>
</evidence>
<proteinExistence type="predicted"/>
<keyword evidence="3" id="KW-1185">Reference proteome</keyword>
<dbReference type="KEGG" id="amr:AM1_1729"/>
<evidence type="ECO:0000313" key="3">
    <source>
        <dbReference type="Proteomes" id="UP000000268"/>
    </source>
</evidence>
<dbReference type="HOGENOM" id="CLU_838974_0_0_3"/>
<gene>
    <name evidence="2" type="ordered locus">AM1_1729</name>
</gene>